<protein>
    <recommendedName>
        <fullName evidence="3">DUF3047 domain-containing protein</fullName>
    </recommendedName>
</protein>
<dbReference type="EMBL" id="BJCL01000004">
    <property type="protein sequence ID" value="GCL63036.1"/>
    <property type="molecule type" value="Genomic_DNA"/>
</dbReference>
<name>A0A480APU8_9BURK</name>
<comment type="caution">
    <text evidence="1">The sequence shown here is derived from an EMBL/GenBank/DDBJ whole genome shotgun (WGS) entry which is preliminary data.</text>
</comment>
<evidence type="ECO:0008006" key="3">
    <source>
        <dbReference type="Google" id="ProtNLM"/>
    </source>
</evidence>
<sequence length="246" mass="26496">MRHHHVRRWAGLIGALAPCLAAAQLLVPPLAPLAGSPGSLPPAPWVLAKLPAQTLPVTRFQLAPLDGGVVLRIQAVASYGNLVHPLKDGAAGRLAWRWRVDQPLAAADLRSRQGDDVALKVCALFDMPRAAVPFLERQLLRLAESRTGERLPSATVCYVWDPSWPEGTVVPNAYTRRVRYLTLGTAVRSWQAVQRDLAADFLRAFGDETTSVPPLLAIAVGADADNTGGDSLGFITDLALTPRAER</sequence>
<keyword evidence="2" id="KW-1185">Reference proteome</keyword>
<evidence type="ECO:0000313" key="1">
    <source>
        <dbReference type="EMBL" id="GCL63036.1"/>
    </source>
</evidence>
<evidence type="ECO:0000313" key="2">
    <source>
        <dbReference type="Proteomes" id="UP000301751"/>
    </source>
</evidence>
<dbReference type="InterPro" id="IPR021409">
    <property type="entry name" value="DUF3047"/>
</dbReference>
<dbReference type="Proteomes" id="UP000301751">
    <property type="component" value="Unassembled WGS sequence"/>
</dbReference>
<dbReference type="RefSeq" id="WP_162520762.1">
    <property type="nucleotide sequence ID" value="NZ_BJCL01000004.1"/>
</dbReference>
<gene>
    <name evidence="1" type="ORF">AQPW35_21170</name>
</gene>
<dbReference type="Pfam" id="PF11249">
    <property type="entry name" value="DUF3047"/>
    <property type="match status" value="1"/>
</dbReference>
<dbReference type="AlphaFoldDB" id="A0A480APU8"/>
<organism evidence="1 2">
    <name type="scientific">Pseudaquabacterium pictum</name>
    <dbReference type="NCBI Taxonomy" id="2315236"/>
    <lineage>
        <taxon>Bacteria</taxon>
        <taxon>Pseudomonadati</taxon>
        <taxon>Pseudomonadota</taxon>
        <taxon>Betaproteobacteria</taxon>
        <taxon>Burkholderiales</taxon>
        <taxon>Sphaerotilaceae</taxon>
        <taxon>Pseudaquabacterium</taxon>
    </lineage>
</organism>
<reference evidence="2" key="1">
    <citation type="submission" date="2019-03" db="EMBL/GenBank/DDBJ databases">
        <title>Aquabacterium pictum sp.nov., the first bacteriochlorophyll a-containing freshwater bacterium in the genus Aquabacterium of the class Betaproteobacteria.</title>
        <authorList>
            <person name="Hirose S."/>
            <person name="Tank M."/>
            <person name="Hara E."/>
            <person name="Tamaki H."/>
            <person name="Takaichi S."/>
            <person name="Haruta S."/>
            <person name="Hanada S."/>
        </authorList>
    </citation>
    <scope>NUCLEOTIDE SEQUENCE [LARGE SCALE GENOMIC DNA]</scope>
    <source>
        <strain evidence="2">W35</strain>
    </source>
</reference>
<proteinExistence type="predicted"/>
<accession>A0A480APU8</accession>